<comment type="caution">
    <text evidence="2">The sequence shown here is derived from an EMBL/GenBank/DDBJ whole genome shotgun (WGS) entry which is preliminary data.</text>
</comment>
<gene>
    <name evidence="2" type="ORF">B9Z19DRAFT_1128508</name>
</gene>
<evidence type="ECO:0000313" key="2">
    <source>
        <dbReference type="EMBL" id="PUU77248.1"/>
    </source>
</evidence>
<protein>
    <submittedName>
        <fullName evidence="2">Uncharacterized protein</fullName>
    </submittedName>
</protein>
<dbReference type="EMBL" id="NESQ01000157">
    <property type="protein sequence ID" value="PUU77248.1"/>
    <property type="molecule type" value="Genomic_DNA"/>
</dbReference>
<dbReference type="Proteomes" id="UP000244722">
    <property type="component" value="Unassembled WGS sequence"/>
</dbReference>
<proteinExistence type="predicted"/>
<reference evidence="2 3" key="1">
    <citation type="submission" date="2017-04" db="EMBL/GenBank/DDBJ databases">
        <title>Draft genome sequence of Tuber borchii Vittad., a whitish edible truffle.</title>
        <authorList>
            <consortium name="DOE Joint Genome Institute"/>
            <person name="Murat C."/>
            <person name="Kuo A."/>
            <person name="Barry K.W."/>
            <person name="Clum A."/>
            <person name="Dockter R.B."/>
            <person name="Fauchery L."/>
            <person name="Iotti M."/>
            <person name="Kohler A."/>
            <person name="Labutti K."/>
            <person name="Lindquist E.A."/>
            <person name="Lipzen A."/>
            <person name="Ohm R.A."/>
            <person name="Wang M."/>
            <person name="Grigoriev I.V."/>
            <person name="Zambonelli A."/>
            <person name="Martin F.M."/>
        </authorList>
    </citation>
    <scope>NUCLEOTIDE SEQUENCE [LARGE SCALE GENOMIC DNA]</scope>
    <source>
        <strain evidence="2 3">Tbo3840</strain>
    </source>
</reference>
<sequence length="159" mass="17706">MSFYAIPTFPEKSYGYLNCEQDVADGIKKLFRGVKVRVEDARPDTFVPRGIPHEEVKGEKDMRKHAKKDGVPTPALQITILRIIHPLEALYKPTTATPYSSAISPTNTSFCLGFSLGSSCDVNEDEDEDMLGDEDEHLSSPMTSMPPYLFTTETFIGLL</sequence>
<feature type="compositionally biased region" description="Acidic residues" evidence="1">
    <location>
        <begin position="124"/>
        <end position="136"/>
    </location>
</feature>
<keyword evidence="3" id="KW-1185">Reference proteome</keyword>
<feature type="region of interest" description="Disordered" evidence="1">
    <location>
        <begin position="124"/>
        <end position="144"/>
    </location>
</feature>
<evidence type="ECO:0000256" key="1">
    <source>
        <dbReference type="SAM" id="MobiDB-lite"/>
    </source>
</evidence>
<name>A0A2T6ZP29_TUBBO</name>
<organism evidence="2 3">
    <name type="scientific">Tuber borchii</name>
    <name type="common">White truffle</name>
    <dbReference type="NCBI Taxonomy" id="42251"/>
    <lineage>
        <taxon>Eukaryota</taxon>
        <taxon>Fungi</taxon>
        <taxon>Dikarya</taxon>
        <taxon>Ascomycota</taxon>
        <taxon>Pezizomycotina</taxon>
        <taxon>Pezizomycetes</taxon>
        <taxon>Pezizales</taxon>
        <taxon>Tuberaceae</taxon>
        <taxon>Tuber</taxon>
    </lineage>
</organism>
<dbReference type="OrthoDB" id="3595585at2759"/>
<dbReference type="AlphaFoldDB" id="A0A2T6ZP29"/>
<accession>A0A2T6ZP29</accession>
<evidence type="ECO:0000313" key="3">
    <source>
        <dbReference type="Proteomes" id="UP000244722"/>
    </source>
</evidence>